<organism evidence="7 8">
    <name type="scientific">Paraperlucidibaca baekdonensis</name>
    <dbReference type="NCBI Taxonomy" id="748120"/>
    <lineage>
        <taxon>Bacteria</taxon>
        <taxon>Pseudomonadati</taxon>
        <taxon>Pseudomonadota</taxon>
        <taxon>Gammaproteobacteria</taxon>
        <taxon>Moraxellales</taxon>
        <taxon>Moraxellaceae</taxon>
        <taxon>Paraperlucidibaca</taxon>
    </lineage>
</organism>
<name>A0A3E0H5C9_9GAMM</name>
<keyword evidence="5" id="KW-0472">Membrane</keyword>
<comment type="subcellular location">
    <subcellularLocation>
        <location evidence="1">Cell membrane</location>
    </subcellularLocation>
</comment>
<dbReference type="NCBIfam" id="TIGR04283">
    <property type="entry name" value="glyco_like_mftF"/>
    <property type="match status" value="1"/>
</dbReference>
<keyword evidence="4 7" id="KW-0808">Transferase</keyword>
<evidence type="ECO:0000313" key="7">
    <source>
        <dbReference type="EMBL" id="REH37820.1"/>
    </source>
</evidence>
<evidence type="ECO:0000256" key="2">
    <source>
        <dbReference type="ARBA" id="ARBA00022475"/>
    </source>
</evidence>
<dbReference type="CDD" id="cd02522">
    <property type="entry name" value="GT_2_like_a"/>
    <property type="match status" value="1"/>
</dbReference>
<evidence type="ECO:0000256" key="1">
    <source>
        <dbReference type="ARBA" id="ARBA00004236"/>
    </source>
</evidence>
<feature type="domain" description="Glycosyltransferase 2-like" evidence="6">
    <location>
        <begin position="8"/>
        <end position="120"/>
    </location>
</feature>
<dbReference type="Gene3D" id="3.90.550.10">
    <property type="entry name" value="Spore Coat Polysaccharide Biosynthesis Protein SpsA, Chain A"/>
    <property type="match status" value="1"/>
</dbReference>
<evidence type="ECO:0000313" key="8">
    <source>
        <dbReference type="Proteomes" id="UP000256774"/>
    </source>
</evidence>
<sequence length="241" mass="26575">MSERTALSIIVPVRNEHADITEIIARLQHLRELGAELIIVDGQSHDGTPEPLKAAGFQVFSSRAGRGHQLALGAQAATHDNLLMLHADSLLPNDALTLINRSLATGSACWGRFDVHIAGTLRGLGMVAAFMNWRSRLTGIATGDQALFMTRAALAAAGGVPEQVLMEDVELSRRLKRLSAPICLRQRVTTSGRRWQRDGLWNTIWLMWTLRWRYWRGESAEAIAQAYYPSSGKSQPSTVKP</sequence>
<evidence type="ECO:0000256" key="3">
    <source>
        <dbReference type="ARBA" id="ARBA00022676"/>
    </source>
</evidence>
<reference evidence="7 8" key="1">
    <citation type="submission" date="2018-08" db="EMBL/GenBank/DDBJ databases">
        <title>Genomic Encyclopedia of Type Strains, Phase IV (KMG-IV): sequencing the most valuable type-strain genomes for metagenomic binning, comparative biology and taxonomic classification.</title>
        <authorList>
            <person name="Goeker M."/>
        </authorList>
    </citation>
    <scope>NUCLEOTIDE SEQUENCE [LARGE SCALE GENOMIC DNA]</scope>
    <source>
        <strain evidence="7 8">DSM 26022</strain>
    </source>
</reference>
<dbReference type="GO" id="GO:0005886">
    <property type="term" value="C:plasma membrane"/>
    <property type="evidence" value="ECO:0007669"/>
    <property type="project" value="UniProtKB-SubCell"/>
</dbReference>
<dbReference type="AlphaFoldDB" id="A0A3E0H5C9"/>
<evidence type="ECO:0000259" key="6">
    <source>
        <dbReference type="Pfam" id="PF00535"/>
    </source>
</evidence>
<evidence type="ECO:0000256" key="4">
    <source>
        <dbReference type="ARBA" id="ARBA00022679"/>
    </source>
</evidence>
<keyword evidence="2" id="KW-1003">Cell membrane</keyword>
<dbReference type="GO" id="GO:0016757">
    <property type="term" value="F:glycosyltransferase activity"/>
    <property type="evidence" value="ECO:0007669"/>
    <property type="project" value="UniProtKB-KW"/>
</dbReference>
<proteinExistence type="predicted"/>
<dbReference type="InterPro" id="IPR001173">
    <property type="entry name" value="Glyco_trans_2-like"/>
</dbReference>
<dbReference type="RefSeq" id="WP_116208426.1">
    <property type="nucleotide sequence ID" value="NZ_QUNR01000003.1"/>
</dbReference>
<accession>A0A3E0H5C9</accession>
<dbReference type="Pfam" id="PF00535">
    <property type="entry name" value="Glycos_transf_2"/>
    <property type="match status" value="1"/>
</dbReference>
<dbReference type="Proteomes" id="UP000256774">
    <property type="component" value="Unassembled WGS sequence"/>
</dbReference>
<dbReference type="PANTHER" id="PTHR43646:SF2">
    <property type="entry name" value="GLYCOSYLTRANSFERASE 2-LIKE DOMAIN-CONTAINING PROTEIN"/>
    <property type="match status" value="1"/>
</dbReference>
<dbReference type="InterPro" id="IPR029044">
    <property type="entry name" value="Nucleotide-diphossugar_trans"/>
</dbReference>
<keyword evidence="3" id="KW-0328">Glycosyltransferase</keyword>
<comment type="caution">
    <text evidence="7">The sequence shown here is derived from an EMBL/GenBank/DDBJ whole genome shotgun (WGS) entry which is preliminary data.</text>
</comment>
<dbReference type="InterPro" id="IPR026461">
    <property type="entry name" value="Trfase_2_rSAM/seldom_assoc"/>
</dbReference>
<dbReference type="PANTHER" id="PTHR43646">
    <property type="entry name" value="GLYCOSYLTRANSFERASE"/>
    <property type="match status" value="1"/>
</dbReference>
<gene>
    <name evidence="7" type="ORF">DFR26_1604</name>
</gene>
<protein>
    <submittedName>
        <fullName evidence="7">RSAM/selenodomain-associated transferase 2</fullName>
    </submittedName>
</protein>
<dbReference type="OrthoDB" id="5291101at2"/>
<dbReference type="EMBL" id="QUNR01000003">
    <property type="protein sequence ID" value="REH37820.1"/>
    <property type="molecule type" value="Genomic_DNA"/>
</dbReference>
<keyword evidence="8" id="KW-1185">Reference proteome</keyword>
<dbReference type="SUPFAM" id="SSF53448">
    <property type="entry name" value="Nucleotide-diphospho-sugar transferases"/>
    <property type="match status" value="1"/>
</dbReference>
<evidence type="ECO:0000256" key="5">
    <source>
        <dbReference type="ARBA" id="ARBA00023136"/>
    </source>
</evidence>